<dbReference type="InterPro" id="IPR009060">
    <property type="entry name" value="UBA-like_sf"/>
</dbReference>
<dbReference type="FunFam" id="3.10.20.90:FF:000179">
    <property type="entry name" value="Plant UBX domain-containing protein 4"/>
    <property type="match status" value="1"/>
</dbReference>
<dbReference type="PANTHER" id="PTHR23333">
    <property type="entry name" value="UBX DOMAIN CONTAINING PROTEIN"/>
    <property type="match status" value="1"/>
</dbReference>
<dbReference type="SUPFAM" id="SSF102848">
    <property type="entry name" value="NSFL1 (p97 ATPase) cofactor p47, SEP domain"/>
    <property type="match status" value="1"/>
</dbReference>
<keyword evidence="6" id="KW-1185">Reference proteome</keyword>
<feature type="compositionally biased region" description="Low complexity" evidence="2">
    <location>
        <begin position="97"/>
        <end position="121"/>
    </location>
</feature>
<protein>
    <submittedName>
        <fullName evidence="5">SEP-domain-containing protein</fullName>
    </submittedName>
</protein>
<dbReference type="InterPro" id="IPR036241">
    <property type="entry name" value="NSFL1C_SEP_dom_sf"/>
</dbReference>
<organism evidence="5 6">
    <name type="scientific">Massarina eburnea CBS 473.64</name>
    <dbReference type="NCBI Taxonomy" id="1395130"/>
    <lineage>
        <taxon>Eukaryota</taxon>
        <taxon>Fungi</taxon>
        <taxon>Dikarya</taxon>
        <taxon>Ascomycota</taxon>
        <taxon>Pezizomycotina</taxon>
        <taxon>Dothideomycetes</taxon>
        <taxon>Pleosporomycetidae</taxon>
        <taxon>Pleosporales</taxon>
        <taxon>Massarineae</taxon>
        <taxon>Massarinaceae</taxon>
        <taxon>Massarina</taxon>
    </lineage>
</organism>
<dbReference type="GO" id="GO:0007030">
    <property type="term" value="P:Golgi organization"/>
    <property type="evidence" value="ECO:0007669"/>
    <property type="project" value="TreeGrafter"/>
</dbReference>
<dbReference type="Gene3D" id="3.10.20.90">
    <property type="entry name" value="Phosphatidylinositol 3-kinase Catalytic Subunit, Chain A, domain 1"/>
    <property type="match status" value="1"/>
</dbReference>
<evidence type="ECO:0000259" key="4">
    <source>
        <dbReference type="PROSITE" id="PS51399"/>
    </source>
</evidence>
<evidence type="ECO:0000256" key="2">
    <source>
        <dbReference type="SAM" id="MobiDB-lite"/>
    </source>
</evidence>
<dbReference type="Pfam" id="PF14555">
    <property type="entry name" value="UBA_4"/>
    <property type="match status" value="1"/>
</dbReference>
<dbReference type="GO" id="GO:0005634">
    <property type="term" value="C:nucleus"/>
    <property type="evidence" value="ECO:0007669"/>
    <property type="project" value="TreeGrafter"/>
</dbReference>
<dbReference type="SUPFAM" id="SSF54236">
    <property type="entry name" value="Ubiquitin-like"/>
    <property type="match status" value="1"/>
</dbReference>
<dbReference type="Pfam" id="PF00789">
    <property type="entry name" value="UBX"/>
    <property type="match status" value="1"/>
</dbReference>
<dbReference type="InterPro" id="IPR001012">
    <property type="entry name" value="UBX_dom"/>
</dbReference>
<dbReference type="EMBL" id="MU006776">
    <property type="protein sequence ID" value="KAF2646926.1"/>
    <property type="molecule type" value="Genomic_DNA"/>
</dbReference>
<feature type="compositionally biased region" description="Acidic residues" evidence="2">
    <location>
        <begin position="50"/>
        <end position="64"/>
    </location>
</feature>
<dbReference type="AlphaFoldDB" id="A0A6A6SGK1"/>
<dbReference type="GO" id="GO:0043161">
    <property type="term" value="P:proteasome-mediated ubiquitin-dependent protein catabolic process"/>
    <property type="evidence" value="ECO:0007669"/>
    <property type="project" value="TreeGrafter"/>
</dbReference>
<dbReference type="SMART" id="SM00553">
    <property type="entry name" value="SEP"/>
    <property type="match status" value="1"/>
</dbReference>
<feature type="compositionally biased region" description="Low complexity" evidence="2">
    <location>
        <begin position="314"/>
        <end position="345"/>
    </location>
</feature>
<dbReference type="CDD" id="cd01770">
    <property type="entry name" value="UBX_UBXN2"/>
    <property type="match status" value="1"/>
</dbReference>
<dbReference type="Pfam" id="PF08059">
    <property type="entry name" value="SEP"/>
    <property type="match status" value="1"/>
</dbReference>
<dbReference type="PROSITE" id="PS51399">
    <property type="entry name" value="SEP"/>
    <property type="match status" value="1"/>
</dbReference>
<evidence type="ECO:0000313" key="5">
    <source>
        <dbReference type="EMBL" id="KAF2646926.1"/>
    </source>
</evidence>
<evidence type="ECO:0000313" key="6">
    <source>
        <dbReference type="Proteomes" id="UP000799753"/>
    </source>
</evidence>
<dbReference type="PANTHER" id="PTHR23333:SF20">
    <property type="entry name" value="NSFL1 COFACTOR P47"/>
    <property type="match status" value="1"/>
</dbReference>
<feature type="domain" description="SEP" evidence="4">
    <location>
        <begin position="231"/>
        <end position="296"/>
    </location>
</feature>
<dbReference type="FunFam" id="3.30.420.210:FF:000002">
    <property type="entry name" value="UBX domain-containing protein 1"/>
    <property type="match status" value="1"/>
</dbReference>
<dbReference type="InterPro" id="IPR029071">
    <property type="entry name" value="Ubiquitin-like_domsf"/>
</dbReference>
<dbReference type="PROSITE" id="PS50033">
    <property type="entry name" value="UBX"/>
    <property type="match status" value="1"/>
</dbReference>
<dbReference type="GO" id="GO:0043130">
    <property type="term" value="F:ubiquitin binding"/>
    <property type="evidence" value="ECO:0007669"/>
    <property type="project" value="TreeGrafter"/>
</dbReference>
<dbReference type="GO" id="GO:0031468">
    <property type="term" value="P:nuclear membrane reassembly"/>
    <property type="evidence" value="ECO:0007669"/>
    <property type="project" value="TreeGrafter"/>
</dbReference>
<dbReference type="Gene3D" id="3.30.420.210">
    <property type="entry name" value="SEP domain"/>
    <property type="match status" value="1"/>
</dbReference>
<feature type="domain" description="UBX" evidence="3">
    <location>
        <begin position="350"/>
        <end position="408"/>
    </location>
</feature>
<dbReference type="GO" id="GO:0005829">
    <property type="term" value="C:cytosol"/>
    <property type="evidence" value="ECO:0007669"/>
    <property type="project" value="TreeGrafter"/>
</dbReference>
<reference evidence="5" key="1">
    <citation type="journal article" date="2020" name="Stud. Mycol.">
        <title>101 Dothideomycetes genomes: a test case for predicting lifestyles and emergence of pathogens.</title>
        <authorList>
            <person name="Haridas S."/>
            <person name="Albert R."/>
            <person name="Binder M."/>
            <person name="Bloem J."/>
            <person name="Labutti K."/>
            <person name="Salamov A."/>
            <person name="Andreopoulos B."/>
            <person name="Baker S."/>
            <person name="Barry K."/>
            <person name="Bills G."/>
            <person name="Bluhm B."/>
            <person name="Cannon C."/>
            <person name="Castanera R."/>
            <person name="Culley D."/>
            <person name="Daum C."/>
            <person name="Ezra D."/>
            <person name="Gonzalez J."/>
            <person name="Henrissat B."/>
            <person name="Kuo A."/>
            <person name="Liang C."/>
            <person name="Lipzen A."/>
            <person name="Lutzoni F."/>
            <person name="Magnuson J."/>
            <person name="Mondo S."/>
            <person name="Nolan M."/>
            <person name="Ohm R."/>
            <person name="Pangilinan J."/>
            <person name="Park H.-J."/>
            <person name="Ramirez L."/>
            <person name="Alfaro M."/>
            <person name="Sun H."/>
            <person name="Tritt A."/>
            <person name="Yoshinaga Y."/>
            <person name="Zwiers L.-H."/>
            <person name="Turgeon B."/>
            <person name="Goodwin S."/>
            <person name="Spatafora J."/>
            <person name="Crous P."/>
            <person name="Grigoriev I."/>
        </authorList>
    </citation>
    <scope>NUCLEOTIDE SEQUENCE</scope>
    <source>
        <strain evidence="5">CBS 473.64</strain>
    </source>
</reference>
<dbReference type="Gene3D" id="1.10.8.10">
    <property type="entry name" value="DNA helicase RuvA subunit, C-terminal domain"/>
    <property type="match status" value="1"/>
</dbReference>
<feature type="region of interest" description="Disordered" evidence="2">
    <location>
        <begin position="294"/>
        <end position="349"/>
    </location>
</feature>
<dbReference type="GO" id="GO:0061025">
    <property type="term" value="P:membrane fusion"/>
    <property type="evidence" value="ECO:0007669"/>
    <property type="project" value="TreeGrafter"/>
</dbReference>
<dbReference type="Proteomes" id="UP000799753">
    <property type="component" value="Unassembled WGS sequence"/>
</dbReference>
<dbReference type="CDD" id="cd14348">
    <property type="entry name" value="UBA_p47"/>
    <property type="match status" value="1"/>
</dbReference>
<feature type="compositionally biased region" description="Acidic residues" evidence="2">
    <location>
        <begin position="140"/>
        <end position="151"/>
    </location>
</feature>
<dbReference type="SMART" id="SM00166">
    <property type="entry name" value="UBX"/>
    <property type="match status" value="1"/>
</dbReference>
<dbReference type="InterPro" id="IPR012989">
    <property type="entry name" value="SEP_domain"/>
</dbReference>
<keyword evidence="1" id="KW-0833">Ubl conjugation pathway</keyword>
<accession>A0A6A6SGK1</accession>
<dbReference type="OrthoDB" id="25887at2759"/>
<evidence type="ECO:0000259" key="3">
    <source>
        <dbReference type="PROSITE" id="PS50033"/>
    </source>
</evidence>
<sequence length="431" mass="45852">MSSAPPADQDALIAELANLTGLPPTQAEHFLNAGNWDIQTAAALYFDEQAPQDEPDADMADDENQSLTPSPPSQQQQQQPPPQQPGGGRTLAGDYVPPTAASSSSQGAAARRQQPQRGPRTLGDLQSGGGGHGRSHDDGDHDDDSDRDENQDFFAGGEKSGLAVQNPNQNNSRDHINNIIRRARQNAPRPGGDDERPTTRFHGTGMTLGGDDAPSRTIPDPTAAIPQPAPREHRELHLWRDGFSVDDGPLFRYDDPTNARTLEMINTGHAPLHILNVQQGQEVDVEVHAHKDEDYVKPKKKYTPFSGSGQRLGSPTPGASALAAAPPAATATPSSQASTSAAPPTVNVDSSAPAVTLRIQLGDGTRLTSRFNTTHTLGDVYGFVDRASTASTGRAYVLATTFPTKELTDKAAVIGEMDSLKRGGNVVQKWV</sequence>
<dbReference type="SUPFAM" id="SSF46934">
    <property type="entry name" value="UBA-like"/>
    <property type="match status" value="1"/>
</dbReference>
<proteinExistence type="predicted"/>
<dbReference type="GO" id="GO:0000045">
    <property type="term" value="P:autophagosome assembly"/>
    <property type="evidence" value="ECO:0007669"/>
    <property type="project" value="TreeGrafter"/>
</dbReference>
<gene>
    <name evidence="5" type="ORF">P280DRAFT_513072</name>
</gene>
<name>A0A6A6SGK1_9PLEO</name>
<evidence type="ECO:0000256" key="1">
    <source>
        <dbReference type="ARBA" id="ARBA00022786"/>
    </source>
</evidence>
<feature type="region of interest" description="Disordered" evidence="2">
    <location>
        <begin position="44"/>
        <end position="218"/>
    </location>
</feature>